<evidence type="ECO:0000259" key="7">
    <source>
        <dbReference type="PROSITE" id="PS50850"/>
    </source>
</evidence>
<dbReference type="Pfam" id="PF07690">
    <property type="entry name" value="MFS_1"/>
    <property type="match status" value="1"/>
</dbReference>
<dbReference type="CDD" id="cd17324">
    <property type="entry name" value="MFS_NepI_like"/>
    <property type="match status" value="1"/>
</dbReference>
<evidence type="ECO:0000256" key="2">
    <source>
        <dbReference type="ARBA" id="ARBA00022475"/>
    </source>
</evidence>
<dbReference type="InterPro" id="IPR011701">
    <property type="entry name" value="MFS"/>
</dbReference>
<feature type="transmembrane region" description="Helical" evidence="6">
    <location>
        <begin position="54"/>
        <end position="78"/>
    </location>
</feature>
<dbReference type="InterPro" id="IPR020846">
    <property type="entry name" value="MFS_dom"/>
</dbReference>
<evidence type="ECO:0000313" key="9">
    <source>
        <dbReference type="Proteomes" id="UP001365405"/>
    </source>
</evidence>
<feature type="transmembrane region" description="Helical" evidence="6">
    <location>
        <begin position="282"/>
        <end position="299"/>
    </location>
</feature>
<proteinExistence type="predicted"/>
<feature type="transmembrane region" description="Helical" evidence="6">
    <location>
        <begin position="112"/>
        <end position="134"/>
    </location>
</feature>
<dbReference type="PANTHER" id="PTHR43124">
    <property type="entry name" value="PURINE EFFLUX PUMP PBUE"/>
    <property type="match status" value="1"/>
</dbReference>
<keyword evidence="9" id="KW-1185">Reference proteome</keyword>
<feature type="transmembrane region" description="Helical" evidence="6">
    <location>
        <begin position="85"/>
        <end position="106"/>
    </location>
</feature>
<dbReference type="Proteomes" id="UP001365405">
    <property type="component" value="Unassembled WGS sequence"/>
</dbReference>
<evidence type="ECO:0000256" key="4">
    <source>
        <dbReference type="ARBA" id="ARBA00022989"/>
    </source>
</evidence>
<feature type="domain" description="Major facilitator superfamily (MFS) profile" evidence="7">
    <location>
        <begin position="19"/>
        <end position="397"/>
    </location>
</feature>
<comment type="subcellular location">
    <subcellularLocation>
        <location evidence="1">Cell membrane</location>
        <topology evidence="1">Multi-pass membrane protein</topology>
    </subcellularLocation>
</comment>
<feature type="transmembrane region" description="Helical" evidence="6">
    <location>
        <begin position="370"/>
        <end position="390"/>
    </location>
</feature>
<dbReference type="InterPro" id="IPR050189">
    <property type="entry name" value="MFS_Efflux_Transporters"/>
</dbReference>
<evidence type="ECO:0000313" key="8">
    <source>
        <dbReference type="EMBL" id="MEK8052058.1"/>
    </source>
</evidence>
<dbReference type="PROSITE" id="PS50850">
    <property type="entry name" value="MFS"/>
    <property type="match status" value="1"/>
</dbReference>
<protein>
    <submittedName>
        <fullName evidence="8">MFS transporter</fullName>
    </submittedName>
</protein>
<dbReference type="InterPro" id="IPR036259">
    <property type="entry name" value="MFS_trans_sf"/>
</dbReference>
<gene>
    <name evidence="8" type="ORF">AACH10_17535</name>
</gene>
<evidence type="ECO:0000256" key="6">
    <source>
        <dbReference type="SAM" id="Phobius"/>
    </source>
</evidence>
<evidence type="ECO:0000256" key="5">
    <source>
        <dbReference type="ARBA" id="ARBA00023136"/>
    </source>
</evidence>
<feature type="transmembrane region" description="Helical" evidence="6">
    <location>
        <begin position="146"/>
        <end position="165"/>
    </location>
</feature>
<feature type="transmembrane region" description="Helical" evidence="6">
    <location>
        <begin position="214"/>
        <end position="238"/>
    </location>
</feature>
<sequence>MSDPAGARPVDPAWALAKARWALLFGNFAIGCGVMATAGTLNDLARDLQISIPVAGQLISVAAVALALGAPLAAAVVAGFDRRRLLAWSLVIYALGHVLCALMPSFATLLPVRALAVLAAAVFSPQAAAAIAVMAPPEQRGRAITFVFLGWSVASVLGMPLAAWIGEVLGWRAAFGGVALMAGIATVGVWRAVPDGVRPAAMSRAGWAQVATSPALLATVAVTLLSASGQFTLFAYLAPYYRQVLGASPAAVSGLFFWFGALGVLGNVWVSRHIDRLGASRLVAMMLGAMTLSLLLWPLGASVPLMMAVCAPWALGCFSSNSAQQARLSIAAPALAPALVALNSSALYAGQAVGAATGGAMLAGTGGFGQLHWAGLGWMLAALATSLWAATALRRRSGVAGG</sequence>
<comment type="caution">
    <text evidence="8">The sequence shown here is derived from an EMBL/GenBank/DDBJ whole genome shotgun (WGS) entry which is preliminary data.</text>
</comment>
<accession>A0ABU9CJR1</accession>
<keyword evidence="5 6" id="KW-0472">Membrane</keyword>
<dbReference type="SUPFAM" id="SSF103473">
    <property type="entry name" value="MFS general substrate transporter"/>
    <property type="match status" value="1"/>
</dbReference>
<feature type="transmembrane region" description="Helical" evidence="6">
    <location>
        <begin position="250"/>
        <end position="270"/>
    </location>
</feature>
<organism evidence="8 9">
    <name type="scientific">Pseudaquabacterium inlustre</name>
    <dbReference type="NCBI Taxonomy" id="2984192"/>
    <lineage>
        <taxon>Bacteria</taxon>
        <taxon>Pseudomonadati</taxon>
        <taxon>Pseudomonadota</taxon>
        <taxon>Betaproteobacteria</taxon>
        <taxon>Burkholderiales</taxon>
        <taxon>Sphaerotilaceae</taxon>
        <taxon>Pseudaquabacterium</taxon>
    </lineage>
</organism>
<dbReference type="RefSeq" id="WP_341411776.1">
    <property type="nucleotide sequence ID" value="NZ_JBBUTH010000009.1"/>
</dbReference>
<dbReference type="EMBL" id="JBBUTH010000009">
    <property type="protein sequence ID" value="MEK8052058.1"/>
    <property type="molecule type" value="Genomic_DNA"/>
</dbReference>
<evidence type="ECO:0000256" key="3">
    <source>
        <dbReference type="ARBA" id="ARBA00022692"/>
    </source>
</evidence>
<feature type="transmembrane region" description="Helical" evidence="6">
    <location>
        <begin position="171"/>
        <end position="193"/>
    </location>
</feature>
<name>A0ABU9CJR1_9BURK</name>
<reference evidence="8 9" key="1">
    <citation type="submission" date="2024-04" db="EMBL/GenBank/DDBJ databases">
        <title>Novel species of the genus Ideonella isolated from streams.</title>
        <authorList>
            <person name="Lu H."/>
        </authorList>
    </citation>
    <scope>NUCLEOTIDE SEQUENCE [LARGE SCALE GENOMIC DNA]</scope>
    <source>
        <strain evidence="8 9">DXS22W</strain>
    </source>
</reference>
<keyword evidence="3 6" id="KW-0812">Transmembrane</keyword>
<dbReference type="Gene3D" id="1.20.1250.20">
    <property type="entry name" value="MFS general substrate transporter like domains"/>
    <property type="match status" value="1"/>
</dbReference>
<keyword evidence="4 6" id="KW-1133">Transmembrane helix</keyword>
<feature type="transmembrane region" description="Helical" evidence="6">
    <location>
        <begin position="21"/>
        <end position="42"/>
    </location>
</feature>
<evidence type="ECO:0000256" key="1">
    <source>
        <dbReference type="ARBA" id="ARBA00004651"/>
    </source>
</evidence>
<dbReference type="PANTHER" id="PTHR43124:SF10">
    <property type="entry name" value="PURINE EFFLUX PUMP PBUE"/>
    <property type="match status" value="1"/>
</dbReference>
<keyword evidence="2" id="KW-1003">Cell membrane</keyword>